<name>A0A165B2I7_9SYNE</name>
<dbReference type="Pfam" id="PF10726">
    <property type="entry name" value="DUF2518"/>
    <property type="match status" value="1"/>
</dbReference>
<keyword evidence="1" id="KW-1133">Transmembrane helix</keyword>
<sequence length="172" mass="18504">MIVDPLLFKAGVLIGAMGILLMVLTVAGFLARWGIRFRLVGVSSFTVLLSLSLMAFALSYEERQTVPGAVNVPIVFDNGRGLVIAAPQEPLPVAAVVPTLQQLATNQSQRPQAAGVNGHVTVRLRQVEPTDEDGVSRPRLLGEARLPLGGQLEDVQLLIPDTTTRRRIHGEP</sequence>
<keyword evidence="1" id="KW-0812">Transmembrane</keyword>
<dbReference type="InterPro" id="IPR019664">
    <property type="entry name" value="Uncharacterised_Ycf51"/>
</dbReference>
<protein>
    <submittedName>
        <fullName evidence="2">Alr2762 protein</fullName>
    </submittedName>
</protein>
<organism evidence="2 3">
    <name type="scientific">Candidatus Synechococcus spongiarum</name>
    <dbReference type="NCBI Taxonomy" id="431041"/>
    <lineage>
        <taxon>Bacteria</taxon>
        <taxon>Bacillati</taxon>
        <taxon>Cyanobacteriota</taxon>
        <taxon>Cyanophyceae</taxon>
        <taxon>Synechococcales</taxon>
        <taxon>Synechococcaceae</taxon>
        <taxon>Synechococcus</taxon>
    </lineage>
</organism>
<proteinExistence type="predicted"/>
<accession>A0A165B2I7</accession>
<dbReference type="Proteomes" id="UP000182631">
    <property type="component" value="Unassembled WGS sequence"/>
</dbReference>
<evidence type="ECO:0000256" key="1">
    <source>
        <dbReference type="SAM" id="Phobius"/>
    </source>
</evidence>
<dbReference type="RefSeq" id="WP_074457309.1">
    <property type="nucleotide sequence ID" value="NZ_FITM01000090.1"/>
</dbReference>
<reference evidence="3" key="1">
    <citation type="submission" date="2016-02" db="EMBL/GenBank/DDBJ databases">
        <authorList>
            <person name="liu f."/>
        </authorList>
    </citation>
    <scope>NUCLEOTIDE SEQUENCE [LARGE SCALE GENOMIC DNA]</scope>
</reference>
<gene>
    <name evidence="2" type="ORF">FLM9_791</name>
</gene>
<evidence type="ECO:0000313" key="3">
    <source>
        <dbReference type="Proteomes" id="UP000182631"/>
    </source>
</evidence>
<dbReference type="OrthoDB" id="422772at2"/>
<keyword evidence="1" id="KW-0472">Membrane</keyword>
<feature type="transmembrane region" description="Helical" evidence="1">
    <location>
        <begin position="6"/>
        <end position="30"/>
    </location>
</feature>
<evidence type="ECO:0000313" key="2">
    <source>
        <dbReference type="EMBL" id="SAY38810.1"/>
    </source>
</evidence>
<keyword evidence="3" id="KW-1185">Reference proteome</keyword>
<dbReference type="EMBL" id="FITM01000090">
    <property type="protein sequence ID" value="SAY38810.1"/>
    <property type="molecule type" value="Genomic_DNA"/>
</dbReference>
<dbReference type="AlphaFoldDB" id="A0A165B2I7"/>
<feature type="transmembrane region" description="Helical" evidence="1">
    <location>
        <begin position="37"/>
        <end position="60"/>
    </location>
</feature>